<reference evidence="2 3" key="1">
    <citation type="journal article" date="2009" name="Appl. Environ. Microbiol.">
        <title>Three genomes from the phylum Acidobacteria provide insight into the lifestyles of these microorganisms in soils.</title>
        <authorList>
            <person name="Ward N.L."/>
            <person name="Challacombe J.F."/>
            <person name="Janssen P.H."/>
            <person name="Henrissat B."/>
            <person name="Coutinho P.M."/>
            <person name="Wu M."/>
            <person name="Xie G."/>
            <person name="Haft D.H."/>
            <person name="Sait M."/>
            <person name="Badger J."/>
            <person name="Barabote R.D."/>
            <person name="Bradley B."/>
            <person name="Brettin T.S."/>
            <person name="Brinkac L.M."/>
            <person name="Bruce D."/>
            <person name="Creasy T."/>
            <person name="Daugherty S.C."/>
            <person name="Davidsen T.M."/>
            <person name="DeBoy R.T."/>
            <person name="Detter J.C."/>
            <person name="Dodson R.J."/>
            <person name="Durkin A.S."/>
            <person name="Ganapathy A."/>
            <person name="Gwinn-Giglio M."/>
            <person name="Han C.S."/>
            <person name="Khouri H."/>
            <person name="Kiss H."/>
            <person name="Kothari S.P."/>
            <person name="Madupu R."/>
            <person name="Nelson K.E."/>
            <person name="Nelson W.C."/>
            <person name="Paulsen I."/>
            <person name="Penn K."/>
            <person name="Ren Q."/>
            <person name="Rosovitz M.J."/>
            <person name="Selengut J.D."/>
            <person name="Shrivastava S."/>
            <person name="Sullivan S.A."/>
            <person name="Tapia R."/>
            <person name="Thompson L.S."/>
            <person name="Watkins K.L."/>
            <person name="Yang Q."/>
            <person name="Yu C."/>
            <person name="Zafar N."/>
            <person name="Zhou L."/>
            <person name="Kuske C.R."/>
        </authorList>
    </citation>
    <scope>NUCLEOTIDE SEQUENCE [LARGE SCALE GENOMIC DNA]</scope>
    <source>
        <strain evidence="2 3">Ellin345</strain>
    </source>
</reference>
<name>Q1IPZ9_KORVE</name>
<keyword evidence="1" id="KW-0732">Signal</keyword>
<dbReference type="HOGENOM" id="CLU_2081719_0_0_0"/>
<keyword evidence="3" id="KW-1185">Reference proteome</keyword>
<feature type="signal peptide" evidence="1">
    <location>
        <begin position="1"/>
        <end position="22"/>
    </location>
</feature>
<sequence length="117" mass="12129">MKPKLISVLSLMLLLAPLSLFAASKNSQSVTFSRTITVGGTTIPAGDYKVQWDGTGNVTANIVRGKKVLATVPATVTGTKSNYDGALHFDGDTLQGILFKNATLEFNGSSAASASGH</sequence>
<accession>Q1IPZ9</accession>
<organism evidence="2 3">
    <name type="scientific">Koribacter versatilis (strain Ellin345)</name>
    <dbReference type="NCBI Taxonomy" id="204669"/>
    <lineage>
        <taxon>Bacteria</taxon>
        <taxon>Pseudomonadati</taxon>
        <taxon>Acidobacteriota</taxon>
        <taxon>Terriglobia</taxon>
        <taxon>Terriglobales</taxon>
        <taxon>Candidatus Korobacteraceae</taxon>
        <taxon>Candidatus Korobacter</taxon>
    </lineage>
</organism>
<dbReference type="AlphaFoldDB" id="Q1IPZ9"/>
<evidence type="ECO:0000313" key="2">
    <source>
        <dbReference type="EMBL" id="ABF41051.1"/>
    </source>
</evidence>
<dbReference type="RefSeq" id="WP_011522852.1">
    <property type="nucleotide sequence ID" value="NC_008009.1"/>
</dbReference>
<evidence type="ECO:0000256" key="1">
    <source>
        <dbReference type="SAM" id="SignalP"/>
    </source>
</evidence>
<feature type="chain" id="PRO_5004191576" evidence="1">
    <location>
        <begin position="23"/>
        <end position="117"/>
    </location>
</feature>
<dbReference type="KEGG" id="aba:Acid345_2050"/>
<dbReference type="Proteomes" id="UP000002432">
    <property type="component" value="Chromosome"/>
</dbReference>
<dbReference type="OrthoDB" id="120196at2"/>
<protein>
    <submittedName>
        <fullName evidence="2">Uncharacterized protein</fullName>
    </submittedName>
</protein>
<gene>
    <name evidence="2" type="ordered locus">Acid345_2050</name>
</gene>
<dbReference type="EMBL" id="CP000360">
    <property type="protein sequence ID" value="ABF41051.1"/>
    <property type="molecule type" value="Genomic_DNA"/>
</dbReference>
<dbReference type="EnsemblBacteria" id="ABF41051">
    <property type="protein sequence ID" value="ABF41051"/>
    <property type="gene ID" value="Acid345_2050"/>
</dbReference>
<proteinExistence type="predicted"/>
<evidence type="ECO:0000313" key="3">
    <source>
        <dbReference type="Proteomes" id="UP000002432"/>
    </source>
</evidence>